<dbReference type="InterPro" id="IPR036097">
    <property type="entry name" value="HisK_dim/P_sf"/>
</dbReference>
<evidence type="ECO:0000256" key="8">
    <source>
        <dbReference type="ARBA" id="ARBA00022989"/>
    </source>
</evidence>
<reference evidence="13 14" key="1">
    <citation type="submission" date="2023-08" db="EMBL/GenBank/DDBJ databases">
        <title>Genome sequence of Thermaerobacter compostii strain Ins1, a spore-forming filamentous bacterium isolated from a deep geothermal reservoir.</title>
        <authorList>
            <person name="Bregnard D."/>
            <person name="Gonzalez D."/>
            <person name="Junier P."/>
        </authorList>
    </citation>
    <scope>NUCLEOTIDE SEQUENCE [LARGE SCALE GENOMIC DNA]</scope>
    <source>
        <strain evidence="13 14">Ins1</strain>
    </source>
</reference>
<dbReference type="CDD" id="cd00082">
    <property type="entry name" value="HisKA"/>
    <property type="match status" value="1"/>
</dbReference>
<evidence type="ECO:0000259" key="12">
    <source>
        <dbReference type="PROSITE" id="PS50885"/>
    </source>
</evidence>
<evidence type="ECO:0000256" key="10">
    <source>
        <dbReference type="ARBA" id="ARBA00023136"/>
    </source>
</evidence>
<dbReference type="Proteomes" id="UP001304683">
    <property type="component" value="Chromosome"/>
</dbReference>
<dbReference type="SMART" id="SM00387">
    <property type="entry name" value="HATPase_c"/>
    <property type="match status" value="1"/>
</dbReference>
<comment type="catalytic activity">
    <reaction evidence="1">
        <text>ATP + protein L-histidine = ADP + protein N-phospho-L-histidine.</text>
        <dbReference type="EC" id="2.7.13.3"/>
    </reaction>
</comment>
<keyword evidence="9" id="KW-0902">Two-component regulatory system</keyword>
<keyword evidence="7 13" id="KW-0418">Kinase</keyword>
<evidence type="ECO:0000256" key="9">
    <source>
        <dbReference type="ARBA" id="ARBA00023012"/>
    </source>
</evidence>
<keyword evidence="6" id="KW-0812">Transmembrane</keyword>
<name>A0ABZ0QRW6_9FIRM</name>
<evidence type="ECO:0000313" key="13">
    <source>
        <dbReference type="EMBL" id="WPD19778.1"/>
    </source>
</evidence>
<dbReference type="Gene3D" id="1.10.287.130">
    <property type="match status" value="1"/>
</dbReference>
<dbReference type="Pfam" id="PF00672">
    <property type="entry name" value="HAMP"/>
    <property type="match status" value="1"/>
</dbReference>
<protein>
    <recommendedName>
        <fullName evidence="3">histidine kinase</fullName>
        <ecNumber evidence="3">2.7.13.3</ecNumber>
    </recommendedName>
</protein>
<evidence type="ECO:0000259" key="11">
    <source>
        <dbReference type="PROSITE" id="PS50109"/>
    </source>
</evidence>
<dbReference type="InterPro" id="IPR003594">
    <property type="entry name" value="HATPase_dom"/>
</dbReference>
<evidence type="ECO:0000256" key="6">
    <source>
        <dbReference type="ARBA" id="ARBA00022692"/>
    </source>
</evidence>
<evidence type="ECO:0000256" key="2">
    <source>
        <dbReference type="ARBA" id="ARBA00004370"/>
    </source>
</evidence>
<gene>
    <name evidence="13" type="ORF">Q5761_03720</name>
</gene>
<feature type="domain" description="Histidine kinase" evidence="11">
    <location>
        <begin position="253"/>
        <end position="468"/>
    </location>
</feature>
<evidence type="ECO:0000256" key="4">
    <source>
        <dbReference type="ARBA" id="ARBA00022553"/>
    </source>
</evidence>
<dbReference type="InterPro" id="IPR036890">
    <property type="entry name" value="HATPase_C_sf"/>
</dbReference>
<dbReference type="SMART" id="SM00304">
    <property type="entry name" value="HAMP"/>
    <property type="match status" value="1"/>
</dbReference>
<dbReference type="SUPFAM" id="SSF47384">
    <property type="entry name" value="Homodimeric domain of signal transducing histidine kinase"/>
    <property type="match status" value="1"/>
</dbReference>
<keyword evidence="5" id="KW-0808">Transferase</keyword>
<keyword evidence="8" id="KW-1133">Transmembrane helix</keyword>
<dbReference type="RefSeq" id="WP_318751264.1">
    <property type="nucleotide sequence ID" value="NZ_CP132508.1"/>
</dbReference>
<dbReference type="PANTHER" id="PTHR45436">
    <property type="entry name" value="SENSOR HISTIDINE KINASE YKOH"/>
    <property type="match status" value="1"/>
</dbReference>
<organism evidence="13 14">
    <name type="scientific">Thermaerobacter composti</name>
    <dbReference type="NCBI Taxonomy" id="554949"/>
    <lineage>
        <taxon>Bacteria</taxon>
        <taxon>Bacillati</taxon>
        <taxon>Bacillota</taxon>
        <taxon>Clostridia</taxon>
        <taxon>Eubacteriales</taxon>
        <taxon>Clostridiales Family XVII. Incertae Sedis</taxon>
        <taxon>Thermaerobacter</taxon>
    </lineage>
</organism>
<dbReference type="InterPro" id="IPR003661">
    <property type="entry name" value="HisK_dim/P_dom"/>
</dbReference>
<sequence>MVWFGAVMAVVVLVGSMASYAFHARAHYEAVDRALLAATAAAVADPAAPSHLGHLAAQQGVAMALRLHAADGRLLQRSPDDAAPAVDPRSVLARPSGPAYGFFPTLAPSIVDMPPVAKGAFGTLHDGRQRWRVFVRPVDDGGEGAGEGPGYVVALSPLGGLDASMADFRVLLTGLGALGLVVAGVGSWAVAGSALRPVARLTETARAIAASRDLSRRVQAAGRDELAMLAATFNQMLDSIETAYRLQQRFVADASHELRAPLTAILGNLDLLRRRPDLPPEEQAQALAEARREAERLSRLVADLLALARADAGVPLAIQPVDVDAVVLEAFQEARGLARGQELVLDPLEPVRIRGDADRIKQLLLILLDNAIKYTPAGGRITLGLRAGPDGGATLTVADTGVGIPPADLPHVFERFYRADPARSRDPGGTGLGLSIARWIVDRHGGSIAIDSAPGRGTTVTVRLPAEAPSAAG</sequence>
<dbReference type="GO" id="GO:0016301">
    <property type="term" value="F:kinase activity"/>
    <property type="evidence" value="ECO:0007669"/>
    <property type="project" value="UniProtKB-KW"/>
</dbReference>
<dbReference type="EC" id="2.7.13.3" evidence="3"/>
<dbReference type="CDD" id="cd06225">
    <property type="entry name" value="HAMP"/>
    <property type="match status" value="1"/>
</dbReference>
<dbReference type="Gene3D" id="3.30.565.10">
    <property type="entry name" value="Histidine kinase-like ATPase, C-terminal domain"/>
    <property type="match status" value="1"/>
</dbReference>
<dbReference type="InterPro" id="IPR050428">
    <property type="entry name" value="TCS_sensor_his_kinase"/>
</dbReference>
<keyword evidence="4" id="KW-0597">Phosphoprotein</keyword>
<keyword evidence="14" id="KW-1185">Reference proteome</keyword>
<evidence type="ECO:0000313" key="14">
    <source>
        <dbReference type="Proteomes" id="UP001304683"/>
    </source>
</evidence>
<dbReference type="Pfam" id="PF02518">
    <property type="entry name" value="HATPase_c"/>
    <property type="match status" value="1"/>
</dbReference>
<dbReference type="SUPFAM" id="SSF55874">
    <property type="entry name" value="ATPase domain of HSP90 chaperone/DNA topoisomerase II/histidine kinase"/>
    <property type="match status" value="1"/>
</dbReference>
<accession>A0ABZ0QRW6</accession>
<evidence type="ECO:0000256" key="7">
    <source>
        <dbReference type="ARBA" id="ARBA00022777"/>
    </source>
</evidence>
<dbReference type="PROSITE" id="PS50109">
    <property type="entry name" value="HIS_KIN"/>
    <property type="match status" value="1"/>
</dbReference>
<evidence type="ECO:0000256" key="5">
    <source>
        <dbReference type="ARBA" id="ARBA00022679"/>
    </source>
</evidence>
<dbReference type="InterPro" id="IPR004358">
    <property type="entry name" value="Sig_transdc_His_kin-like_C"/>
</dbReference>
<dbReference type="PROSITE" id="PS50885">
    <property type="entry name" value="HAMP"/>
    <property type="match status" value="1"/>
</dbReference>
<dbReference type="EMBL" id="CP132508">
    <property type="protein sequence ID" value="WPD19778.1"/>
    <property type="molecule type" value="Genomic_DNA"/>
</dbReference>
<dbReference type="SUPFAM" id="SSF158472">
    <property type="entry name" value="HAMP domain-like"/>
    <property type="match status" value="1"/>
</dbReference>
<keyword evidence="10" id="KW-0472">Membrane</keyword>
<feature type="domain" description="HAMP" evidence="12">
    <location>
        <begin position="192"/>
        <end position="245"/>
    </location>
</feature>
<comment type="subcellular location">
    <subcellularLocation>
        <location evidence="2">Membrane</location>
    </subcellularLocation>
</comment>
<proteinExistence type="predicted"/>
<dbReference type="CDD" id="cd00075">
    <property type="entry name" value="HATPase"/>
    <property type="match status" value="1"/>
</dbReference>
<dbReference type="Pfam" id="PF00512">
    <property type="entry name" value="HisKA"/>
    <property type="match status" value="1"/>
</dbReference>
<dbReference type="InterPro" id="IPR003660">
    <property type="entry name" value="HAMP_dom"/>
</dbReference>
<evidence type="ECO:0000256" key="1">
    <source>
        <dbReference type="ARBA" id="ARBA00000085"/>
    </source>
</evidence>
<dbReference type="InterPro" id="IPR005467">
    <property type="entry name" value="His_kinase_dom"/>
</dbReference>
<dbReference type="PRINTS" id="PR00344">
    <property type="entry name" value="BCTRLSENSOR"/>
</dbReference>
<dbReference type="PANTHER" id="PTHR45436:SF5">
    <property type="entry name" value="SENSOR HISTIDINE KINASE TRCS"/>
    <property type="match status" value="1"/>
</dbReference>
<dbReference type="SMART" id="SM00388">
    <property type="entry name" value="HisKA"/>
    <property type="match status" value="1"/>
</dbReference>
<evidence type="ECO:0000256" key="3">
    <source>
        <dbReference type="ARBA" id="ARBA00012438"/>
    </source>
</evidence>
<dbReference type="Gene3D" id="6.10.340.10">
    <property type="match status" value="1"/>
</dbReference>